<reference evidence="1" key="1">
    <citation type="submission" date="2023-03" db="EMBL/GenBank/DDBJ databases">
        <title>Actinoallomurus iriomotensis NBRC 103684.</title>
        <authorList>
            <person name="Ichikawa N."/>
            <person name="Sato H."/>
            <person name="Tonouchi N."/>
        </authorList>
    </citation>
    <scope>NUCLEOTIDE SEQUENCE</scope>
    <source>
        <strain evidence="1">NBRC 103684</strain>
    </source>
</reference>
<accession>A0A9W6S0S3</accession>
<proteinExistence type="predicted"/>
<dbReference type="EMBL" id="BSTK01000005">
    <property type="protein sequence ID" value="GLY86366.1"/>
    <property type="molecule type" value="Genomic_DNA"/>
</dbReference>
<dbReference type="AlphaFoldDB" id="A0A9W6S0S3"/>
<evidence type="ECO:0000313" key="1">
    <source>
        <dbReference type="EMBL" id="GLY86366.1"/>
    </source>
</evidence>
<protein>
    <submittedName>
        <fullName evidence="1">Uncharacterized protein</fullName>
    </submittedName>
</protein>
<dbReference type="Proteomes" id="UP001165074">
    <property type="component" value="Unassembled WGS sequence"/>
</dbReference>
<comment type="caution">
    <text evidence="1">The sequence shown here is derived from an EMBL/GenBank/DDBJ whole genome shotgun (WGS) entry which is preliminary data.</text>
</comment>
<evidence type="ECO:0000313" key="2">
    <source>
        <dbReference type="Proteomes" id="UP001165074"/>
    </source>
</evidence>
<gene>
    <name evidence="1" type="ORF">Airi02_042950</name>
</gene>
<keyword evidence="2" id="KW-1185">Reference proteome</keyword>
<sequence>MLSIPQLLAARETLADLGASRSGASAGRVLVASEALGGSVRGWPADVGVTCRFFAAHRRVVVGWALSPCTSH</sequence>
<organism evidence="1 2">
    <name type="scientific">Actinoallomurus iriomotensis</name>
    <dbReference type="NCBI Taxonomy" id="478107"/>
    <lineage>
        <taxon>Bacteria</taxon>
        <taxon>Bacillati</taxon>
        <taxon>Actinomycetota</taxon>
        <taxon>Actinomycetes</taxon>
        <taxon>Streptosporangiales</taxon>
        <taxon>Thermomonosporaceae</taxon>
        <taxon>Actinoallomurus</taxon>
    </lineage>
</organism>
<name>A0A9W6S0S3_9ACTN</name>